<keyword evidence="3 9" id="KW-0240">DNA-directed RNA polymerase</keyword>
<evidence type="ECO:0000256" key="6">
    <source>
        <dbReference type="ARBA" id="ARBA00022946"/>
    </source>
</evidence>
<dbReference type="EnsemblMetazoa" id="CJA13122.1">
    <property type="protein sequence ID" value="CJA13122.1"/>
    <property type="gene ID" value="WBGene00132326"/>
</dbReference>
<dbReference type="InterPro" id="IPR002092">
    <property type="entry name" value="DNA-dir_Rpol_phage-type"/>
</dbReference>
<dbReference type="Gene3D" id="1.10.150.20">
    <property type="entry name" value="5' to 3' exonuclease, C-terminal subdomain"/>
    <property type="match status" value="1"/>
</dbReference>
<keyword evidence="7 9" id="KW-0804">Transcription</keyword>
<dbReference type="Gene3D" id="1.10.1320.10">
    <property type="entry name" value="DNA-directed RNA polymerase, N-terminal domain"/>
    <property type="match status" value="1"/>
</dbReference>
<proteinExistence type="inferred from homology"/>
<keyword evidence="5 9" id="KW-0548">Nucleotidyltransferase</keyword>
<dbReference type="Gene3D" id="1.10.287.280">
    <property type="match status" value="1"/>
</dbReference>
<evidence type="ECO:0000259" key="10">
    <source>
        <dbReference type="SMART" id="SM01311"/>
    </source>
</evidence>
<reference evidence="12" key="1">
    <citation type="submission" date="2010-08" db="EMBL/GenBank/DDBJ databases">
        <authorList>
            <consortium name="Caenorhabditis japonica Sequencing Consortium"/>
            <person name="Wilson R.K."/>
        </authorList>
    </citation>
    <scope>NUCLEOTIDE SEQUENCE [LARGE SCALE GENOMIC DNA]</scope>
    <source>
        <strain evidence="12">DF5081</strain>
    </source>
</reference>
<name>A0A8R1DXD5_CAEJA</name>
<dbReference type="GO" id="GO:0001018">
    <property type="term" value="F:mitochondrial promoter sequence-specific DNA binding"/>
    <property type="evidence" value="ECO:0007669"/>
    <property type="project" value="TreeGrafter"/>
</dbReference>
<dbReference type="InterPro" id="IPR043502">
    <property type="entry name" value="DNA/RNA_pol_sf"/>
</dbReference>
<dbReference type="PANTHER" id="PTHR10102:SF0">
    <property type="entry name" value="DNA-DIRECTED RNA POLYMERASE, MITOCHONDRIAL"/>
    <property type="match status" value="1"/>
</dbReference>
<dbReference type="Proteomes" id="UP000005237">
    <property type="component" value="Unassembled WGS sequence"/>
</dbReference>
<comment type="catalytic activity">
    <reaction evidence="8 9">
        <text>RNA(n) + a ribonucleoside 5'-triphosphate = RNA(n+1) + diphosphate</text>
        <dbReference type="Rhea" id="RHEA:21248"/>
        <dbReference type="Rhea" id="RHEA-COMP:14527"/>
        <dbReference type="Rhea" id="RHEA-COMP:17342"/>
        <dbReference type="ChEBI" id="CHEBI:33019"/>
        <dbReference type="ChEBI" id="CHEBI:61557"/>
        <dbReference type="ChEBI" id="CHEBI:140395"/>
        <dbReference type="EC" id="2.7.7.6"/>
    </reaction>
</comment>
<evidence type="ECO:0000313" key="11">
    <source>
        <dbReference type="EnsemblMetazoa" id="CJA13122.1"/>
    </source>
</evidence>
<dbReference type="Pfam" id="PF14700">
    <property type="entry name" value="RPOL_N"/>
    <property type="match status" value="1"/>
</dbReference>
<evidence type="ECO:0000256" key="7">
    <source>
        <dbReference type="ARBA" id="ARBA00023163"/>
    </source>
</evidence>
<dbReference type="PANTHER" id="PTHR10102">
    <property type="entry name" value="DNA-DIRECTED RNA POLYMERASE, MITOCHONDRIAL"/>
    <property type="match status" value="1"/>
</dbReference>
<dbReference type="PROSITE" id="PS00900">
    <property type="entry name" value="RNA_POL_PHAGE_1"/>
    <property type="match status" value="1"/>
</dbReference>
<dbReference type="EC" id="2.7.7.6" evidence="2 9"/>
<dbReference type="AlphaFoldDB" id="A0A8R1DXD5"/>
<evidence type="ECO:0000256" key="5">
    <source>
        <dbReference type="ARBA" id="ARBA00022695"/>
    </source>
</evidence>
<accession>A0A8R1DXD5</accession>
<comment type="similarity">
    <text evidence="1 9">Belongs to the phage and mitochondrial RNA polymerase family.</text>
</comment>
<dbReference type="SUPFAM" id="SSF56672">
    <property type="entry name" value="DNA/RNA polymerases"/>
    <property type="match status" value="1"/>
</dbReference>
<keyword evidence="4 9" id="KW-0808">Transferase</keyword>
<comment type="function">
    <text evidence="9">DNA-dependent RNA polymerase catalyzes the transcription of DNA into RNA using the four ribonucleoside triphosphates as substrates.</text>
</comment>
<evidence type="ECO:0000256" key="1">
    <source>
        <dbReference type="ARBA" id="ARBA00009493"/>
    </source>
</evidence>
<evidence type="ECO:0000256" key="8">
    <source>
        <dbReference type="ARBA" id="ARBA00048552"/>
    </source>
</evidence>
<dbReference type="InterPro" id="IPR029262">
    <property type="entry name" value="RPOL_N"/>
</dbReference>
<keyword evidence="12" id="KW-1185">Reference proteome</keyword>
<evidence type="ECO:0000256" key="3">
    <source>
        <dbReference type="ARBA" id="ARBA00022478"/>
    </source>
</evidence>
<dbReference type="InterPro" id="IPR037159">
    <property type="entry name" value="RNA_POL_N_sf"/>
</dbReference>
<feature type="domain" description="DNA-directed RNA polymerase N-terminal" evidence="10">
    <location>
        <begin position="92"/>
        <end position="423"/>
    </location>
</feature>
<evidence type="ECO:0000313" key="12">
    <source>
        <dbReference type="Proteomes" id="UP000005237"/>
    </source>
</evidence>
<dbReference type="FunFam" id="1.10.287.280:FF:000001">
    <property type="entry name" value="DNA-directed RNA polymerase"/>
    <property type="match status" value="1"/>
</dbReference>
<dbReference type="GO" id="GO:0006390">
    <property type="term" value="P:mitochondrial transcription"/>
    <property type="evidence" value="ECO:0007669"/>
    <property type="project" value="TreeGrafter"/>
</dbReference>
<reference evidence="11" key="2">
    <citation type="submission" date="2022-06" db="UniProtKB">
        <authorList>
            <consortium name="EnsemblMetazoa"/>
        </authorList>
    </citation>
    <scope>IDENTIFICATION</scope>
    <source>
        <strain evidence="11">DF5081</strain>
    </source>
</reference>
<dbReference type="GO" id="GO:0034245">
    <property type="term" value="C:mitochondrial DNA-directed RNA polymerase complex"/>
    <property type="evidence" value="ECO:0007669"/>
    <property type="project" value="TreeGrafter"/>
</dbReference>
<protein>
    <recommendedName>
        <fullName evidence="2 9">DNA-directed RNA polymerase</fullName>
        <ecNumber evidence="2 9">2.7.7.6</ecNumber>
    </recommendedName>
</protein>
<evidence type="ECO:0000256" key="9">
    <source>
        <dbReference type="RuleBase" id="RU003805"/>
    </source>
</evidence>
<dbReference type="Pfam" id="PF00940">
    <property type="entry name" value="RNA_pol"/>
    <property type="match status" value="1"/>
</dbReference>
<sequence length="959" mass="109915">MEQKAGALARGVSIDGLTLLINAEDKSSIQKELDRLTKFSFLSKKRRFEEKRYQFENELVAPLQANCPKELYRNNPFEVIGMGKHNYKPLFDKHLKTESTMWVQVKNTVESRSDTKTCGEDLIDQWDWKKRIGEQLRMIEPDSTHPLVSAFLTLLPREKLIETLHFTALAACSQGQNLIGAAQFQFNVIEPILREFGNVFTKKIGLQEEEECTVLENRKINGSFQVWKKVFDRYIDYFVDSEISRKYTHREWWKEACQSLQLSPDYQFEMGNLDAETRTEVCNVIVNIIFNSCVFPCQMKDGRTAWQRAFSYRSISVKEESKLVTDSRLSLSRMVSINPKLMSIFNENPFQGIVFSTANLPMTVPPRPWIDGGKGGPLYTSNQDIIRNMAEFSSFRLNREMRNRIKSPTQARPVFDALNHLGSTPWIINESMLDVLKNVFGQSGTVSSQPLLEKLGIPMRENTFEVPDFVKEFGLGVKKEDVDTGKFRDYAKRKAEAIKTRNESNSLWCWMLYRVVLADHFRGQTLFFPHNMDFRGRVYPLSPYLSHMGDDVNRCILKFAKSQPLGNEGFDWLKLHCVNLTGTMKRSSVADRLLEADRLIPTIIDSATNPLDGEKWWMNSDEPWQTLAACMEIERALRYGSDVAHFPSQLPIHQDGSCNGLQHYAALGRDNEGGIQVNLTQSELPNDVYSDVAERVEQKRLVDENSEGEDRDAARKLREFLPMTVPRKVIKQTVMTTVYGVTMYGAVLQIKRQLKALDIPGDDASIFARYLARKTFASLNDAFTSSMALKDWFRLIAKGASDLVRTVEWVTPLGLPVVQPYCKLVERSSKLVLVPVPMKQVDAFPPNFVHSLDSTHMMLTSLNCAHRGITFAAVHDCFWTHANSVDQMNEICRQQFVSLHSQPIVEQCSDWFKNTYLTPTVKQILPTEECEKFENIFTVKVRPGELDIEKVKDSVYFFS</sequence>
<dbReference type="GO" id="GO:0003899">
    <property type="term" value="F:DNA-directed RNA polymerase activity"/>
    <property type="evidence" value="ECO:0007669"/>
    <property type="project" value="UniProtKB-EC"/>
</dbReference>
<dbReference type="PROSITE" id="PS00489">
    <property type="entry name" value="RNA_POL_PHAGE_2"/>
    <property type="match status" value="1"/>
</dbReference>
<dbReference type="SMART" id="SM01311">
    <property type="entry name" value="RPOL_N"/>
    <property type="match status" value="1"/>
</dbReference>
<evidence type="ECO:0000256" key="4">
    <source>
        <dbReference type="ARBA" id="ARBA00022679"/>
    </source>
</evidence>
<dbReference type="InterPro" id="IPR046950">
    <property type="entry name" value="DNA-dir_Rpol_C_phage-type"/>
</dbReference>
<organism evidence="11 12">
    <name type="scientific">Caenorhabditis japonica</name>
    <dbReference type="NCBI Taxonomy" id="281687"/>
    <lineage>
        <taxon>Eukaryota</taxon>
        <taxon>Metazoa</taxon>
        <taxon>Ecdysozoa</taxon>
        <taxon>Nematoda</taxon>
        <taxon>Chromadorea</taxon>
        <taxon>Rhabditida</taxon>
        <taxon>Rhabditina</taxon>
        <taxon>Rhabditomorpha</taxon>
        <taxon>Rhabditoidea</taxon>
        <taxon>Rhabditidae</taxon>
        <taxon>Peloderinae</taxon>
        <taxon>Caenorhabditis</taxon>
    </lineage>
</organism>
<keyword evidence="6" id="KW-0809">Transit peptide</keyword>
<evidence type="ECO:0000256" key="2">
    <source>
        <dbReference type="ARBA" id="ARBA00012418"/>
    </source>
</evidence>